<dbReference type="InterPro" id="IPR041698">
    <property type="entry name" value="Methyltransf_25"/>
</dbReference>
<evidence type="ECO:0000313" key="4">
    <source>
        <dbReference type="Proteomes" id="UP000789405"/>
    </source>
</evidence>
<evidence type="ECO:0000313" key="3">
    <source>
        <dbReference type="EMBL" id="CAG8680083.1"/>
    </source>
</evidence>
<dbReference type="SUPFAM" id="SSF53335">
    <property type="entry name" value="S-adenosyl-L-methionine-dependent methyltransferases"/>
    <property type="match status" value="1"/>
</dbReference>
<gene>
    <name evidence="3" type="ORF">DERYTH_LOCUS11750</name>
</gene>
<dbReference type="Proteomes" id="UP000789405">
    <property type="component" value="Unassembled WGS sequence"/>
</dbReference>
<evidence type="ECO:0000256" key="1">
    <source>
        <dbReference type="SAM" id="MobiDB-lite"/>
    </source>
</evidence>
<dbReference type="OrthoDB" id="2013972at2759"/>
<dbReference type="AlphaFoldDB" id="A0A9N9ELA7"/>
<name>A0A9N9ELA7_9GLOM</name>
<dbReference type="Pfam" id="PF13649">
    <property type="entry name" value="Methyltransf_25"/>
    <property type="match status" value="1"/>
</dbReference>
<dbReference type="PANTHER" id="PTHR43591">
    <property type="entry name" value="METHYLTRANSFERASE"/>
    <property type="match status" value="1"/>
</dbReference>
<feature type="compositionally biased region" description="Basic residues" evidence="1">
    <location>
        <begin position="10"/>
        <end position="25"/>
    </location>
</feature>
<dbReference type="EMBL" id="CAJVPY010007408">
    <property type="protein sequence ID" value="CAG8680083.1"/>
    <property type="molecule type" value="Genomic_DNA"/>
</dbReference>
<keyword evidence="4" id="KW-1185">Reference proteome</keyword>
<sequence>MGNSNSSRNSSRKSSRNKISKKKSLQKLNNSESTKQQQTYDPSSSFQIPKNEQDIDRMQLEHFLFQHIWQCCFSSPIEQILKAGNAKVLDVGCGPGAWLLGTSLKYPLTQFYGIDIAPVFPKEIKPENLEFIQSDIANGIRFDDNTFDFVRMNLLSTSLQEDQWACVIEELVRVLKPGGYIEIMEPEFQFYNIGPYFSKLNSNLVDFISSTGANIHITQKIESILNMPNFQTSSQTDVNLCNTLSKLTDIHTDTRTIPIGGVHGGKIGKIYEELLGMYFENTVLDILPWYMGTSRENYLELWKLCQEEFKNYASFTNLVKFWGKKVAE</sequence>
<dbReference type="PANTHER" id="PTHR43591:SF24">
    <property type="entry name" value="2-METHOXY-6-POLYPRENYL-1,4-BENZOQUINOL METHYLASE, MITOCHONDRIAL"/>
    <property type="match status" value="1"/>
</dbReference>
<dbReference type="CDD" id="cd02440">
    <property type="entry name" value="AdoMet_MTases"/>
    <property type="match status" value="1"/>
</dbReference>
<organism evidence="3 4">
    <name type="scientific">Dentiscutata erythropus</name>
    <dbReference type="NCBI Taxonomy" id="1348616"/>
    <lineage>
        <taxon>Eukaryota</taxon>
        <taxon>Fungi</taxon>
        <taxon>Fungi incertae sedis</taxon>
        <taxon>Mucoromycota</taxon>
        <taxon>Glomeromycotina</taxon>
        <taxon>Glomeromycetes</taxon>
        <taxon>Diversisporales</taxon>
        <taxon>Gigasporaceae</taxon>
        <taxon>Dentiscutata</taxon>
    </lineage>
</organism>
<protein>
    <submittedName>
        <fullName evidence="3">6858_t:CDS:1</fullName>
    </submittedName>
</protein>
<reference evidence="3" key="1">
    <citation type="submission" date="2021-06" db="EMBL/GenBank/DDBJ databases">
        <authorList>
            <person name="Kallberg Y."/>
            <person name="Tangrot J."/>
            <person name="Rosling A."/>
        </authorList>
    </citation>
    <scope>NUCLEOTIDE SEQUENCE</scope>
    <source>
        <strain evidence="3">MA453B</strain>
    </source>
</reference>
<dbReference type="Gene3D" id="3.40.50.150">
    <property type="entry name" value="Vaccinia Virus protein VP39"/>
    <property type="match status" value="1"/>
</dbReference>
<feature type="region of interest" description="Disordered" evidence="1">
    <location>
        <begin position="1"/>
        <end position="48"/>
    </location>
</feature>
<dbReference type="GO" id="GO:0008168">
    <property type="term" value="F:methyltransferase activity"/>
    <property type="evidence" value="ECO:0007669"/>
    <property type="project" value="TreeGrafter"/>
</dbReference>
<evidence type="ECO:0000259" key="2">
    <source>
        <dbReference type="Pfam" id="PF13649"/>
    </source>
</evidence>
<feature type="compositionally biased region" description="Polar residues" evidence="1">
    <location>
        <begin position="32"/>
        <end position="48"/>
    </location>
</feature>
<accession>A0A9N9ELA7</accession>
<comment type="caution">
    <text evidence="3">The sequence shown here is derived from an EMBL/GenBank/DDBJ whole genome shotgun (WGS) entry which is preliminary data.</text>
</comment>
<dbReference type="InterPro" id="IPR029063">
    <property type="entry name" value="SAM-dependent_MTases_sf"/>
</dbReference>
<proteinExistence type="predicted"/>
<feature type="domain" description="Methyltransferase" evidence="2">
    <location>
        <begin position="88"/>
        <end position="179"/>
    </location>
</feature>